<organism evidence="2 3">
    <name type="scientific">Mycolicibacterium fortuitum</name>
    <name type="common">Mycobacterium fortuitum</name>
    <dbReference type="NCBI Taxonomy" id="1766"/>
    <lineage>
        <taxon>Bacteria</taxon>
        <taxon>Bacillati</taxon>
        <taxon>Actinomycetota</taxon>
        <taxon>Actinomycetes</taxon>
        <taxon>Mycobacteriales</taxon>
        <taxon>Mycobacteriaceae</taxon>
        <taxon>Mycolicibacterium</taxon>
    </lineage>
</organism>
<dbReference type="KEGG" id="mft:XA26_35340"/>
<name>A0A0N9XKL0_MYCFO</name>
<keyword evidence="3" id="KW-1185">Reference proteome</keyword>
<dbReference type="PROSITE" id="PS51257">
    <property type="entry name" value="PROKAR_LIPOPROTEIN"/>
    <property type="match status" value="1"/>
</dbReference>
<feature type="transmembrane region" description="Helical" evidence="1">
    <location>
        <begin position="7"/>
        <end position="26"/>
    </location>
</feature>
<feature type="transmembrane region" description="Helical" evidence="1">
    <location>
        <begin position="32"/>
        <end position="55"/>
    </location>
</feature>
<dbReference type="STRING" id="1766.XA26_35340"/>
<keyword evidence="1" id="KW-0812">Transmembrane</keyword>
<protein>
    <submittedName>
        <fullName evidence="2">Uncharacterized protein</fullName>
    </submittedName>
</protein>
<keyword evidence="1" id="KW-0472">Membrane</keyword>
<dbReference type="AlphaFoldDB" id="A0A0N9XKL0"/>
<feature type="transmembrane region" description="Helical" evidence="1">
    <location>
        <begin position="67"/>
        <end position="87"/>
    </location>
</feature>
<accession>A0A0N9XKL0</accession>
<dbReference type="Proteomes" id="UP000057134">
    <property type="component" value="Chromosome"/>
</dbReference>
<evidence type="ECO:0000256" key="1">
    <source>
        <dbReference type="SAM" id="Phobius"/>
    </source>
</evidence>
<reference evidence="2 3" key="1">
    <citation type="journal article" date="2015" name="MBio">
        <title>Enzymatic Degradation of Phenazines Can Generate Energy and Protect Sensitive Organisms from Toxicity.</title>
        <authorList>
            <person name="Costa K.C."/>
            <person name="Bergkessel M."/>
            <person name="Saunders S."/>
            <person name="Korlach J."/>
            <person name="Newman D.K."/>
        </authorList>
    </citation>
    <scope>NUCLEOTIDE SEQUENCE [LARGE SCALE GENOMIC DNA]</scope>
    <source>
        <strain evidence="2 3">CT6</strain>
    </source>
</reference>
<dbReference type="RefSeq" id="WP_054602519.1">
    <property type="nucleotide sequence ID" value="NZ_CP011269.1"/>
</dbReference>
<evidence type="ECO:0000313" key="2">
    <source>
        <dbReference type="EMBL" id="ALI27357.1"/>
    </source>
</evidence>
<gene>
    <name evidence="2" type="ORF">XA26_35340</name>
</gene>
<proteinExistence type="predicted"/>
<keyword evidence="1" id="KW-1133">Transmembrane helix</keyword>
<dbReference type="EMBL" id="CP011269">
    <property type="protein sequence ID" value="ALI27357.1"/>
    <property type="molecule type" value="Genomic_DNA"/>
</dbReference>
<dbReference type="PATRIC" id="fig|1766.6.peg.3514"/>
<evidence type="ECO:0000313" key="3">
    <source>
        <dbReference type="Proteomes" id="UP000057134"/>
    </source>
</evidence>
<sequence>MKRFAGWGLPILVGCALLGMMVGASAPGEPLMIFDISALLLFALAFGWLVAVIRLLSNSGRGPRRWIAAAIPPALTLVAFLLIHAGVPIQIRWYTAQPSFERALQAFDRDADFGSRPGNIAGYPVEYIARRADNFVDFTYRDDQNGWNGFAYSADGSAPQTEHKSSGDYVIDWAQRLGPHWFAFQSHHTVH</sequence>